<keyword evidence="2" id="KW-1133">Transmembrane helix</keyword>
<evidence type="ECO:0000259" key="3">
    <source>
        <dbReference type="Pfam" id="PF13828"/>
    </source>
</evidence>
<gene>
    <name evidence="4" type="ORF">NUH29_06705</name>
</gene>
<feature type="region of interest" description="Disordered" evidence="1">
    <location>
        <begin position="1"/>
        <end position="35"/>
    </location>
</feature>
<evidence type="ECO:0000256" key="1">
    <source>
        <dbReference type="SAM" id="MobiDB-lite"/>
    </source>
</evidence>
<reference evidence="4 5" key="1">
    <citation type="submission" date="2022-08" db="EMBL/GenBank/DDBJ databases">
        <authorList>
            <person name="Li F."/>
        </authorList>
    </citation>
    <scope>NUCLEOTIDE SEQUENCE [LARGE SCALE GENOMIC DNA]</scope>
    <source>
        <strain evidence="4 5">10F1B-8-1</strain>
    </source>
</reference>
<comment type="caution">
    <text evidence="4">The sequence shown here is derived from an EMBL/GenBank/DDBJ whole genome shotgun (WGS) entry which is preliminary data.</text>
</comment>
<keyword evidence="2" id="KW-0472">Membrane</keyword>
<evidence type="ECO:0000313" key="4">
    <source>
        <dbReference type="EMBL" id="MCS0499237.1"/>
    </source>
</evidence>
<proteinExistence type="predicted"/>
<organism evidence="4 5">
    <name type="scientific">Protaetiibacter mangrovi</name>
    <dbReference type="NCBI Taxonomy" id="2970926"/>
    <lineage>
        <taxon>Bacteria</taxon>
        <taxon>Bacillati</taxon>
        <taxon>Actinomycetota</taxon>
        <taxon>Actinomycetes</taxon>
        <taxon>Micrococcales</taxon>
        <taxon>Microbacteriaceae</taxon>
        <taxon>Protaetiibacter</taxon>
    </lineage>
</organism>
<feature type="transmembrane region" description="Helical" evidence="2">
    <location>
        <begin position="46"/>
        <end position="74"/>
    </location>
</feature>
<protein>
    <submittedName>
        <fullName evidence="4">DUF4190 domain-containing protein</fullName>
    </submittedName>
</protein>
<dbReference type="RefSeq" id="WP_258798256.1">
    <property type="nucleotide sequence ID" value="NZ_JANTHX010000005.1"/>
</dbReference>
<evidence type="ECO:0000256" key="2">
    <source>
        <dbReference type="SAM" id="Phobius"/>
    </source>
</evidence>
<evidence type="ECO:0000313" key="5">
    <source>
        <dbReference type="Proteomes" id="UP001205337"/>
    </source>
</evidence>
<name>A0ABT1ZEV8_9MICO</name>
<dbReference type="EMBL" id="JANTHX010000005">
    <property type="protein sequence ID" value="MCS0499237.1"/>
    <property type="molecule type" value="Genomic_DNA"/>
</dbReference>
<keyword evidence="2" id="KW-0812">Transmembrane</keyword>
<dbReference type="Proteomes" id="UP001205337">
    <property type="component" value="Unassembled WGS sequence"/>
</dbReference>
<sequence length="129" mass="13244">MTDTTSTPAVDEPTAAAEQPPAATPENPYAAPRAASPTTATNAFSIASLVLGIAAIPTGWWIASVVAIVFGFIARSREPQARTMSTWGIVLGFVGAFGWLVLAILGLALAAPFALWGAAIGWGPDFLGF</sequence>
<dbReference type="Pfam" id="PF13828">
    <property type="entry name" value="DUF4190"/>
    <property type="match status" value="1"/>
</dbReference>
<feature type="domain" description="DUF4190" evidence="3">
    <location>
        <begin position="45"/>
        <end position="102"/>
    </location>
</feature>
<accession>A0ABT1ZEV8</accession>
<feature type="compositionally biased region" description="Low complexity" evidence="1">
    <location>
        <begin position="12"/>
        <end position="35"/>
    </location>
</feature>
<feature type="transmembrane region" description="Helical" evidence="2">
    <location>
        <begin position="86"/>
        <end position="119"/>
    </location>
</feature>
<keyword evidence="5" id="KW-1185">Reference proteome</keyword>
<dbReference type="InterPro" id="IPR025241">
    <property type="entry name" value="DUF4190"/>
</dbReference>